<evidence type="ECO:0000313" key="3">
    <source>
        <dbReference type="EMBL" id="QDU35892.1"/>
    </source>
</evidence>
<feature type="signal peptide" evidence="2">
    <location>
        <begin position="1"/>
        <end position="26"/>
    </location>
</feature>
<evidence type="ECO:0000256" key="1">
    <source>
        <dbReference type="SAM" id="MobiDB-lite"/>
    </source>
</evidence>
<sequence length="71" mass="7430" precursor="true">MTCNCVSIGRRLLATTALLGLAVVTAGCEEPQEKVLDVDAPGVDVEVHKDKDDDGAAVDIGVEEDESESTE</sequence>
<dbReference type="AlphaFoldDB" id="A0A517Z078"/>
<gene>
    <name evidence="3" type="ORF">Mal4_01740</name>
</gene>
<evidence type="ECO:0008006" key="5">
    <source>
        <dbReference type="Google" id="ProtNLM"/>
    </source>
</evidence>
<dbReference type="RefSeq" id="WP_145366595.1">
    <property type="nucleotide sequence ID" value="NZ_CP036275.1"/>
</dbReference>
<proteinExistence type="predicted"/>
<dbReference type="Proteomes" id="UP000320496">
    <property type="component" value="Chromosome"/>
</dbReference>
<accession>A0A517Z078</accession>
<evidence type="ECO:0000256" key="2">
    <source>
        <dbReference type="SAM" id="SignalP"/>
    </source>
</evidence>
<dbReference type="KEGG" id="mri:Mal4_01740"/>
<organism evidence="3 4">
    <name type="scientific">Maioricimonas rarisocia</name>
    <dbReference type="NCBI Taxonomy" id="2528026"/>
    <lineage>
        <taxon>Bacteria</taxon>
        <taxon>Pseudomonadati</taxon>
        <taxon>Planctomycetota</taxon>
        <taxon>Planctomycetia</taxon>
        <taxon>Planctomycetales</taxon>
        <taxon>Planctomycetaceae</taxon>
        <taxon>Maioricimonas</taxon>
    </lineage>
</organism>
<feature type="chain" id="PRO_5021833647" description="Secreted protein" evidence="2">
    <location>
        <begin position="27"/>
        <end position="71"/>
    </location>
</feature>
<keyword evidence="2" id="KW-0732">Signal</keyword>
<feature type="region of interest" description="Disordered" evidence="1">
    <location>
        <begin position="46"/>
        <end position="71"/>
    </location>
</feature>
<keyword evidence="4" id="KW-1185">Reference proteome</keyword>
<protein>
    <recommendedName>
        <fullName evidence="5">Secreted protein</fullName>
    </recommendedName>
</protein>
<name>A0A517Z078_9PLAN</name>
<reference evidence="3 4" key="1">
    <citation type="submission" date="2019-02" db="EMBL/GenBank/DDBJ databases">
        <title>Deep-cultivation of Planctomycetes and their phenomic and genomic characterization uncovers novel biology.</title>
        <authorList>
            <person name="Wiegand S."/>
            <person name="Jogler M."/>
            <person name="Boedeker C."/>
            <person name="Pinto D."/>
            <person name="Vollmers J."/>
            <person name="Rivas-Marin E."/>
            <person name="Kohn T."/>
            <person name="Peeters S.H."/>
            <person name="Heuer A."/>
            <person name="Rast P."/>
            <person name="Oberbeckmann S."/>
            <person name="Bunk B."/>
            <person name="Jeske O."/>
            <person name="Meyerdierks A."/>
            <person name="Storesund J.E."/>
            <person name="Kallscheuer N."/>
            <person name="Luecker S."/>
            <person name="Lage O.M."/>
            <person name="Pohl T."/>
            <person name="Merkel B.J."/>
            <person name="Hornburger P."/>
            <person name="Mueller R.-W."/>
            <person name="Bruemmer F."/>
            <person name="Labrenz M."/>
            <person name="Spormann A.M."/>
            <person name="Op den Camp H."/>
            <person name="Overmann J."/>
            <person name="Amann R."/>
            <person name="Jetten M.S.M."/>
            <person name="Mascher T."/>
            <person name="Medema M.H."/>
            <person name="Devos D.P."/>
            <person name="Kaster A.-K."/>
            <person name="Ovreas L."/>
            <person name="Rohde M."/>
            <person name="Galperin M.Y."/>
            <person name="Jogler C."/>
        </authorList>
    </citation>
    <scope>NUCLEOTIDE SEQUENCE [LARGE SCALE GENOMIC DNA]</scope>
    <source>
        <strain evidence="3 4">Mal4</strain>
    </source>
</reference>
<dbReference type="EMBL" id="CP036275">
    <property type="protein sequence ID" value="QDU35892.1"/>
    <property type="molecule type" value="Genomic_DNA"/>
</dbReference>
<feature type="compositionally biased region" description="Acidic residues" evidence="1">
    <location>
        <begin position="55"/>
        <end position="71"/>
    </location>
</feature>
<evidence type="ECO:0000313" key="4">
    <source>
        <dbReference type="Proteomes" id="UP000320496"/>
    </source>
</evidence>